<evidence type="ECO:0000313" key="2">
    <source>
        <dbReference type="Proteomes" id="UP000287651"/>
    </source>
</evidence>
<proteinExistence type="predicted"/>
<comment type="caution">
    <text evidence="1">The sequence shown here is derived from an EMBL/GenBank/DDBJ whole genome shotgun (WGS) entry which is preliminary data.</text>
</comment>
<accession>A0A426ZW56</accession>
<dbReference type="EMBL" id="AMZH03004771">
    <property type="protein sequence ID" value="RRT68182.1"/>
    <property type="molecule type" value="Genomic_DNA"/>
</dbReference>
<gene>
    <name evidence="1" type="ORF">B296_00038539</name>
</gene>
<evidence type="ECO:0000313" key="1">
    <source>
        <dbReference type="EMBL" id="RRT68182.1"/>
    </source>
</evidence>
<organism evidence="1 2">
    <name type="scientific">Ensete ventricosum</name>
    <name type="common">Abyssinian banana</name>
    <name type="synonym">Musa ensete</name>
    <dbReference type="NCBI Taxonomy" id="4639"/>
    <lineage>
        <taxon>Eukaryota</taxon>
        <taxon>Viridiplantae</taxon>
        <taxon>Streptophyta</taxon>
        <taxon>Embryophyta</taxon>
        <taxon>Tracheophyta</taxon>
        <taxon>Spermatophyta</taxon>
        <taxon>Magnoliopsida</taxon>
        <taxon>Liliopsida</taxon>
        <taxon>Zingiberales</taxon>
        <taxon>Musaceae</taxon>
        <taxon>Ensete</taxon>
    </lineage>
</organism>
<name>A0A426ZW56_ENSVE</name>
<sequence>MAPATATIVSPVSSSDVARSFHSSRPTLDPLLYHCHRRAPPLCSIVTGFDLWPTIPYPPSSALLLLSQPLLAGCLTATSSSSPAAIFSASFGLFSPSVTHRSQLSPLP</sequence>
<protein>
    <submittedName>
        <fullName evidence="1">Uncharacterized protein</fullName>
    </submittedName>
</protein>
<reference evidence="1 2" key="1">
    <citation type="journal article" date="2014" name="Agronomy (Basel)">
        <title>A Draft Genome Sequence for Ensete ventricosum, the Drought-Tolerant Tree Against Hunger.</title>
        <authorList>
            <person name="Harrison J."/>
            <person name="Moore K.A."/>
            <person name="Paszkiewicz K."/>
            <person name="Jones T."/>
            <person name="Grant M."/>
            <person name="Ambacheew D."/>
            <person name="Muzemil S."/>
            <person name="Studholme D.J."/>
        </authorList>
    </citation>
    <scope>NUCLEOTIDE SEQUENCE [LARGE SCALE GENOMIC DNA]</scope>
</reference>
<dbReference type="Proteomes" id="UP000287651">
    <property type="component" value="Unassembled WGS sequence"/>
</dbReference>
<dbReference type="AlphaFoldDB" id="A0A426ZW56"/>